<dbReference type="AlphaFoldDB" id="A0A6A6SX56"/>
<gene>
    <name evidence="1" type="ORF">K491DRAFT_67084</name>
</gene>
<accession>A0A6A6SX56</accession>
<evidence type="ECO:0000313" key="2">
    <source>
        <dbReference type="Proteomes" id="UP000799324"/>
    </source>
</evidence>
<organism evidence="1 2">
    <name type="scientific">Lophiostoma macrostomum CBS 122681</name>
    <dbReference type="NCBI Taxonomy" id="1314788"/>
    <lineage>
        <taxon>Eukaryota</taxon>
        <taxon>Fungi</taxon>
        <taxon>Dikarya</taxon>
        <taxon>Ascomycota</taxon>
        <taxon>Pezizomycotina</taxon>
        <taxon>Dothideomycetes</taxon>
        <taxon>Pleosporomycetidae</taxon>
        <taxon>Pleosporales</taxon>
        <taxon>Lophiostomataceae</taxon>
        <taxon>Lophiostoma</taxon>
    </lineage>
</organism>
<dbReference type="Proteomes" id="UP000799324">
    <property type="component" value="Unassembled WGS sequence"/>
</dbReference>
<name>A0A6A6SX56_9PLEO</name>
<evidence type="ECO:0000313" key="1">
    <source>
        <dbReference type="EMBL" id="KAF2652140.1"/>
    </source>
</evidence>
<sequence>MGGGRHGNPEARSVVGGEVFALWTSQRVSDTRVCVNVRAERSTAGVLRTIVPTNCMRAMLRFCKVQRTVLLSGKGKEEEDWASRKSPRSLSVSHGTYGTCTSGAGRLFTFRPGQRCEILRGRNSRSQWILHGDTHGKGIRSLYGSAQRRASAGTEIGRLSRACSSGDVMIRLFLALRLPQPCALGRSHIAAAIHSRAASQRH</sequence>
<reference evidence="1" key="1">
    <citation type="journal article" date="2020" name="Stud. Mycol.">
        <title>101 Dothideomycetes genomes: a test case for predicting lifestyles and emergence of pathogens.</title>
        <authorList>
            <person name="Haridas S."/>
            <person name="Albert R."/>
            <person name="Binder M."/>
            <person name="Bloem J."/>
            <person name="Labutti K."/>
            <person name="Salamov A."/>
            <person name="Andreopoulos B."/>
            <person name="Baker S."/>
            <person name="Barry K."/>
            <person name="Bills G."/>
            <person name="Bluhm B."/>
            <person name="Cannon C."/>
            <person name="Castanera R."/>
            <person name="Culley D."/>
            <person name="Daum C."/>
            <person name="Ezra D."/>
            <person name="Gonzalez J."/>
            <person name="Henrissat B."/>
            <person name="Kuo A."/>
            <person name="Liang C."/>
            <person name="Lipzen A."/>
            <person name="Lutzoni F."/>
            <person name="Magnuson J."/>
            <person name="Mondo S."/>
            <person name="Nolan M."/>
            <person name="Ohm R."/>
            <person name="Pangilinan J."/>
            <person name="Park H.-J."/>
            <person name="Ramirez L."/>
            <person name="Alfaro M."/>
            <person name="Sun H."/>
            <person name="Tritt A."/>
            <person name="Yoshinaga Y."/>
            <person name="Zwiers L.-H."/>
            <person name="Turgeon B."/>
            <person name="Goodwin S."/>
            <person name="Spatafora J."/>
            <person name="Crous P."/>
            <person name="Grigoriev I."/>
        </authorList>
    </citation>
    <scope>NUCLEOTIDE SEQUENCE</scope>
    <source>
        <strain evidence="1">CBS 122681</strain>
    </source>
</reference>
<keyword evidence="2" id="KW-1185">Reference proteome</keyword>
<protein>
    <submittedName>
        <fullName evidence="1">Uncharacterized protein</fullName>
    </submittedName>
</protein>
<proteinExistence type="predicted"/>
<dbReference type="EMBL" id="MU004409">
    <property type="protein sequence ID" value="KAF2652140.1"/>
    <property type="molecule type" value="Genomic_DNA"/>
</dbReference>